<dbReference type="Proteomes" id="UP000539538">
    <property type="component" value="Unassembled WGS sequence"/>
</dbReference>
<accession>A0ABR6L1V4</accession>
<evidence type="ECO:0000313" key="1">
    <source>
        <dbReference type="EMBL" id="MBB4650601.1"/>
    </source>
</evidence>
<sequence>MRHIRGEEEAGSVLLPSHFFMNVRILEYVLSEMREAHVSTTIGRLHSVSNAFQWKQRWLRA</sequence>
<name>A0ABR6L1V4_9HYPH</name>
<proteinExistence type="predicted"/>
<gene>
    <name evidence="1" type="ORF">GGQ99_002356</name>
</gene>
<reference evidence="1 2" key="1">
    <citation type="submission" date="2020-08" db="EMBL/GenBank/DDBJ databases">
        <title>Genomic Encyclopedia of Type Strains, Phase IV (KMG-IV): sequencing the most valuable type-strain genomes for metagenomic binning, comparative biology and taxonomic classification.</title>
        <authorList>
            <person name="Goeker M."/>
        </authorList>
    </citation>
    <scope>NUCLEOTIDE SEQUENCE [LARGE SCALE GENOMIC DNA]</scope>
    <source>
        <strain evidence="1 2">DSM 7050</strain>
    </source>
</reference>
<evidence type="ECO:0000313" key="2">
    <source>
        <dbReference type="Proteomes" id="UP000539538"/>
    </source>
</evidence>
<organism evidence="1 2">
    <name type="scientific">Aminobacter niigataensis</name>
    <dbReference type="NCBI Taxonomy" id="83265"/>
    <lineage>
        <taxon>Bacteria</taxon>
        <taxon>Pseudomonadati</taxon>
        <taxon>Pseudomonadota</taxon>
        <taxon>Alphaproteobacteria</taxon>
        <taxon>Hyphomicrobiales</taxon>
        <taxon>Phyllobacteriaceae</taxon>
        <taxon>Aminobacter</taxon>
    </lineage>
</organism>
<protein>
    <submittedName>
        <fullName evidence="1">Uncharacterized protein</fullName>
    </submittedName>
</protein>
<dbReference type="EMBL" id="JACHOT010000002">
    <property type="protein sequence ID" value="MBB4650601.1"/>
    <property type="molecule type" value="Genomic_DNA"/>
</dbReference>
<comment type="caution">
    <text evidence="1">The sequence shown here is derived from an EMBL/GenBank/DDBJ whole genome shotgun (WGS) entry which is preliminary data.</text>
</comment>
<keyword evidence="2" id="KW-1185">Reference proteome</keyword>